<proteinExistence type="predicted"/>
<gene>
    <name evidence="1" type="primary">PHO8_3</name>
    <name evidence="1" type="ORF">H4S07_006074</name>
</gene>
<keyword evidence="1" id="KW-0378">Hydrolase</keyword>
<dbReference type="Proteomes" id="UP001140096">
    <property type="component" value="Unassembled WGS sequence"/>
</dbReference>
<keyword evidence="2" id="KW-1185">Reference proteome</keyword>
<protein>
    <submittedName>
        <fullName evidence="1">Vacuolar alkaline phosphatase</fullName>
        <ecNumber evidence="1">3.1.3.1</ecNumber>
    </submittedName>
</protein>
<organism evidence="1 2">
    <name type="scientific">Coemansia furcata</name>
    <dbReference type="NCBI Taxonomy" id="417177"/>
    <lineage>
        <taxon>Eukaryota</taxon>
        <taxon>Fungi</taxon>
        <taxon>Fungi incertae sedis</taxon>
        <taxon>Zoopagomycota</taxon>
        <taxon>Kickxellomycotina</taxon>
        <taxon>Kickxellomycetes</taxon>
        <taxon>Kickxellales</taxon>
        <taxon>Kickxellaceae</taxon>
        <taxon>Coemansia</taxon>
    </lineage>
</organism>
<reference evidence="1" key="1">
    <citation type="submission" date="2022-07" db="EMBL/GenBank/DDBJ databases">
        <title>Phylogenomic reconstructions and comparative analyses of Kickxellomycotina fungi.</title>
        <authorList>
            <person name="Reynolds N.K."/>
            <person name="Stajich J.E."/>
            <person name="Barry K."/>
            <person name="Grigoriev I.V."/>
            <person name="Crous P."/>
            <person name="Smith M.E."/>
        </authorList>
    </citation>
    <scope>NUCLEOTIDE SEQUENCE</scope>
    <source>
        <strain evidence="1">CBS 102833</strain>
    </source>
</reference>
<accession>A0ACC1KWX0</accession>
<dbReference type="EMBL" id="JANBUP010003379">
    <property type="protein sequence ID" value="KAJ2796946.1"/>
    <property type="molecule type" value="Genomic_DNA"/>
</dbReference>
<name>A0ACC1KWX0_9FUNG</name>
<dbReference type="EC" id="3.1.3.1" evidence="1"/>
<evidence type="ECO:0000313" key="2">
    <source>
        <dbReference type="Proteomes" id="UP001140096"/>
    </source>
</evidence>
<sequence>MIEGARIDHAGHDNDPAAHLHDIIQYWETVAAVRSFVDKNRDTAMIGTSDHETGGLALGTEHDYLWYPKYLKPVKKSSEVICRELGKVAANERDNFVRNTVIPSYLGVSNVTDADVSSVLRAAESSSTKCKLAVGLIVSRLAHISWSTDGHSAVDVGLYAHGRGTEKLRGSYENTQVGEFLRDYLQVDLAPVTKRLSNQLTEQPGFKWAHEPPSIITRRDADKHSTGSAAAAAYHAQLDSYHPLHYKGGHSHSH</sequence>
<comment type="caution">
    <text evidence="1">The sequence shown here is derived from an EMBL/GenBank/DDBJ whole genome shotgun (WGS) entry which is preliminary data.</text>
</comment>
<evidence type="ECO:0000313" key="1">
    <source>
        <dbReference type="EMBL" id="KAJ2796946.1"/>
    </source>
</evidence>